<comment type="caution">
    <text evidence="1">The sequence shown here is derived from an EMBL/GenBank/DDBJ whole genome shotgun (WGS) entry which is preliminary data.</text>
</comment>
<dbReference type="Proteomes" id="UP000887159">
    <property type="component" value="Unassembled WGS sequence"/>
</dbReference>
<name>A0A8X7BHH6_TRICX</name>
<sequence>MGSIHDGHMIKAITCSPLNSKLTLNSTCWVFLCCCRVLPEGKELMLPEPVRQVGLLYDRWRRHLSPPPQFKYGTGGEGTIPQPPALVVSATTAHKTFGPTDLTSTYSVCTRRVFGGIEPMPSGLESNALTTRLPKI</sequence>
<protein>
    <submittedName>
        <fullName evidence="1">Uncharacterized protein</fullName>
    </submittedName>
</protein>
<keyword evidence="2" id="KW-1185">Reference proteome</keyword>
<proteinExistence type="predicted"/>
<dbReference type="EMBL" id="BMAU01021398">
    <property type="protein sequence ID" value="GFY31470.1"/>
    <property type="molecule type" value="Genomic_DNA"/>
</dbReference>
<reference evidence="1" key="1">
    <citation type="submission" date="2020-08" db="EMBL/GenBank/DDBJ databases">
        <title>Multicomponent nature underlies the extraordinary mechanical properties of spider dragline silk.</title>
        <authorList>
            <person name="Kono N."/>
            <person name="Nakamura H."/>
            <person name="Mori M."/>
            <person name="Yoshida Y."/>
            <person name="Ohtoshi R."/>
            <person name="Malay A.D."/>
            <person name="Moran D.A.P."/>
            <person name="Tomita M."/>
            <person name="Numata K."/>
            <person name="Arakawa K."/>
        </authorList>
    </citation>
    <scope>NUCLEOTIDE SEQUENCE</scope>
</reference>
<gene>
    <name evidence="1" type="primary">NCL1_41002</name>
    <name evidence="1" type="ORF">TNCV_4990291</name>
</gene>
<dbReference type="AlphaFoldDB" id="A0A8X7BHH6"/>
<evidence type="ECO:0000313" key="2">
    <source>
        <dbReference type="Proteomes" id="UP000887159"/>
    </source>
</evidence>
<evidence type="ECO:0000313" key="1">
    <source>
        <dbReference type="EMBL" id="GFY31470.1"/>
    </source>
</evidence>
<organism evidence="1 2">
    <name type="scientific">Trichonephila clavipes</name>
    <name type="common">Golden silk orbweaver</name>
    <name type="synonym">Nephila clavipes</name>
    <dbReference type="NCBI Taxonomy" id="2585209"/>
    <lineage>
        <taxon>Eukaryota</taxon>
        <taxon>Metazoa</taxon>
        <taxon>Ecdysozoa</taxon>
        <taxon>Arthropoda</taxon>
        <taxon>Chelicerata</taxon>
        <taxon>Arachnida</taxon>
        <taxon>Araneae</taxon>
        <taxon>Araneomorphae</taxon>
        <taxon>Entelegynae</taxon>
        <taxon>Araneoidea</taxon>
        <taxon>Nephilidae</taxon>
        <taxon>Trichonephila</taxon>
    </lineage>
</organism>
<accession>A0A8X7BHH6</accession>